<dbReference type="InterPro" id="IPR015946">
    <property type="entry name" value="KH_dom-like_a/b"/>
</dbReference>
<name>A0ABQ3MCT7_9PSEU</name>
<dbReference type="InterPro" id="IPR052707">
    <property type="entry name" value="OsmC_Ohr_Peroxiredoxin"/>
</dbReference>
<keyword evidence="2" id="KW-1185">Reference proteome</keyword>
<reference evidence="2" key="1">
    <citation type="journal article" date="2019" name="Int. J. Syst. Evol. Microbiol.">
        <title>The Global Catalogue of Microorganisms (GCM) 10K type strain sequencing project: providing services to taxonomists for standard genome sequencing and annotation.</title>
        <authorList>
            <consortium name="The Broad Institute Genomics Platform"/>
            <consortium name="The Broad Institute Genome Sequencing Center for Infectious Disease"/>
            <person name="Wu L."/>
            <person name="Ma J."/>
        </authorList>
    </citation>
    <scope>NUCLEOTIDE SEQUENCE [LARGE SCALE GENOMIC DNA]</scope>
    <source>
        <strain evidence="2">CGMCC 4.7367</strain>
    </source>
</reference>
<dbReference type="InterPro" id="IPR003718">
    <property type="entry name" value="OsmC/Ohr_fam"/>
</dbReference>
<sequence length="143" mass="15037">MFVEAYSDWSGSFREGTGIVSTATTATLPDAPYTFASRFEGAPGAIPEELLAAGHAGCFNHALANISGQNDLVLDSVHTTVRLTMSTDDHGPSIAAIHFTVDATLPGASDEKFQEIAEGARAWCAFSKALSAVDITMQATLTR</sequence>
<evidence type="ECO:0000313" key="1">
    <source>
        <dbReference type="EMBL" id="GHH32363.1"/>
    </source>
</evidence>
<dbReference type="PANTHER" id="PTHR42830">
    <property type="entry name" value="OSMOTICALLY INDUCIBLE FAMILY PROTEIN"/>
    <property type="match status" value="1"/>
</dbReference>
<proteinExistence type="predicted"/>
<dbReference type="PANTHER" id="PTHR42830:SF1">
    <property type="entry name" value="OSMOTICALLY INDUCIBLE FAMILY PROTEIN"/>
    <property type="match status" value="1"/>
</dbReference>
<dbReference type="Pfam" id="PF02566">
    <property type="entry name" value="OsmC"/>
    <property type="match status" value="1"/>
</dbReference>
<dbReference type="InterPro" id="IPR036102">
    <property type="entry name" value="OsmC/Ohrsf"/>
</dbReference>
<comment type="caution">
    <text evidence="1">The sequence shown here is derived from an EMBL/GenBank/DDBJ whole genome shotgun (WGS) entry which is preliminary data.</text>
</comment>
<evidence type="ECO:0000313" key="2">
    <source>
        <dbReference type="Proteomes" id="UP000605568"/>
    </source>
</evidence>
<protein>
    <submittedName>
        <fullName evidence="1">Peroxiredoxin</fullName>
    </submittedName>
</protein>
<accession>A0ABQ3MCT7</accession>
<dbReference type="EMBL" id="BNAR01000002">
    <property type="protein sequence ID" value="GHH32363.1"/>
    <property type="molecule type" value="Genomic_DNA"/>
</dbReference>
<dbReference type="Gene3D" id="3.30.300.20">
    <property type="match status" value="1"/>
</dbReference>
<dbReference type="NCBIfam" id="TIGR03562">
    <property type="entry name" value="osmo_induc_OsmC"/>
    <property type="match status" value="1"/>
</dbReference>
<dbReference type="InterPro" id="IPR019904">
    <property type="entry name" value="Peroxiredoxin_OsmC"/>
</dbReference>
<organism evidence="1 2">
    <name type="scientific">Lentzea cavernae</name>
    <dbReference type="NCBI Taxonomy" id="2020703"/>
    <lineage>
        <taxon>Bacteria</taxon>
        <taxon>Bacillati</taxon>
        <taxon>Actinomycetota</taxon>
        <taxon>Actinomycetes</taxon>
        <taxon>Pseudonocardiales</taxon>
        <taxon>Pseudonocardiaceae</taxon>
        <taxon>Lentzea</taxon>
    </lineage>
</organism>
<dbReference type="Proteomes" id="UP000605568">
    <property type="component" value="Unassembled WGS sequence"/>
</dbReference>
<dbReference type="RefSeq" id="WP_191296650.1">
    <property type="nucleotide sequence ID" value="NZ_BNAR01000002.1"/>
</dbReference>
<gene>
    <name evidence="1" type="primary">osmC</name>
    <name evidence="1" type="ORF">GCM10017774_13160</name>
</gene>
<dbReference type="SUPFAM" id="SSF82784">
    <property type="entry name" value="OsmC-like"/>
    <property type="match status" value="1"/>
</dbReference>